<dbReference type="InterPro" id="IPR011050">
    <property type="entry name" value="Pectin_lyase_fold/virulence"/>
</dbReference>
<dbReference type="Proteomes" id="UP000770785">
    <property type="component" value="Unassembled WGS sequence"/>
</dbReference>
<gene>
    <name evidence="2" type="ORF">GGR27_001622</name>
</gene>
<dbReference type="InterPro" id="IPR006626">
    <property type="entry name" value="PbH1"/>
</dbReference>
<sequence>MRKIYLIKISLTVLLAFLMLPALFAATITVTSSGDSGAGTFRQAVLDAVSGDAIRFAAATDGVDIVLVTEVTIDKNLSIIGNGMANTVLNGNKATRLINIISGTVQLRGLTLTRGLTTMSGGGLQNLGGTVTLISVTVSSSTASGATATQGGGGIHNAGAMRLTRSMITTNTATGASGSGGGILNSAGGSLRINSTSIVNNEANRAGGGIEDASGTAFTTFVASSTIDDNVVNTSPGNGGGVHVGGSGNFNIGGGTVSGNTAGSEGGGLWNSGGTMSIGKVTINGNAANGAMSDNGGGGIYNDGGIMFVRAGTRVTNNTATVGAGSGGGIFNAGGGDMQVVSTTVTGNTANRAGGGIEDASGTAFTTFVAKSTINDNVVNTSPGNGGGVHVGSGGNFSISGGTVSGNIAGSEGGGLWNSGGTMSISRATIDGNAANGLNADNGGGGLYNDGGTMFVRGGTIITSNEATMGAGSGGGILNAEGGSLRVVGTTVAGNTANRAGGGIEDASGTDFMTFVANSTIDNNVVNTSPGNGGGIHIGSDGSISIVGGSVSGNSAGAEGGGLWNNIGTMNIRGVTVANNISTGADGDQGGGGLFNNGGTMNVASATIENNSATGASGSGGGLLTTDGVVTVRLSTFAGNTANRAGGAVEQIDGSFTSFVTDYTNNVAGPTGTAAPGNGGAFHVTGRDGIVDFTRGNITGNTAAGTGGGLWNQSGVEMTVTEVSIADNSAAGNGGGGIWNNGGSLDIERSLIADNRVTTQGGGVYNTRNGFIFIVASTFTGNSAAGVFDGSGRGAIIMLGSTVALNEVGLNTGPGPSGRTNSQIDYEGCIIGLNGMNIAPGATLIDAGENLVGNTNTGLQPLADNGGPTMTHAIDCTSDAINLYTQGSRRDQRGKTAFGGVRDAGAFELRESCPTVAPLAEADEADDLGESNKEVISVYPNPAPGDQINVILPASFEGTTILRLVDNTGRAFSVREVTAPGTSVAVRTGGLPAGAYTLQALNGRQTQSTRVVVTR</sequence>
<protein>
    <recommendedName>
        <fullName evidence="4">Secretion system C-terminal sorting domain-containing protein</fullName>
    </recommendedName>
</protein>
<evidence type="ECO:0000256" key="1">
    <source>
        <dbReference type="SAM" id="SignalP"/>
    </source>
</evidence>
<evidence type="ECO:0000313" key="2">
    <source>
        <dbReference type="EMBL" id="NJC26123.1"/>
    </source>
</evidence>
<feature type="signal peptide" evidence="1">
    <location>
        <begin position="1"/>
        <end position="25"/>
    </location>
</feature>
<dbReference type="InterPro" id="IPR059226">
    <property type="entry name" value="Choice_anch_Q_dom"/>
</dbReference>
<dbReference type="NCBIfam" id="TIGR04183">
    <property type="entry name" value="Por_Secre_tail"/>
    <property type="match status" value="1"/>
</dbReference>
<reference evidence="2 3" key="1">
    <citation type="submission" date="2020-03" db="EMBL/GenBank/DDBJ databases">
        <title>Genomic Encyclopedia of Type Strains, Phase IV (KMG-IV): sequencing the most valuable type-strain genomes for metagenomic binning, comparative biology and taxonomic classification.</title>
        <authorList>
            <person name="Goeker M."/>
        </authorList>
    </citation>
    <scope>NUCLEOTIDE SEQUENCE [LARGE SCALE GENOMIC DNA]</scope>
    <source>
        <strain evidence="2 3">DSM 105096</strain>
    </source>
</reference>
<dbReference type="SMART" id="SM00710">
    <property type="entry name" value="PbH1"/>
    <property type="match status" value="13"/>
</dbReference>
<dbReference type="NCBIfam" id="NF041518">
    <property type="entry name" value="choice_anch_Q"/>
    <property type="match status" value="1"/>
</dbReference>
<keyword evidence="1" id="KW-0732">Signal</keyword>
<comment type="caution">
    <text evidence="2">The sequence shown here is derived from an EMBL/GenBank/DDBJ whole genome shotgun (WGS) entry which is preliminary data.</text>
</comment>
<name>A0ABX0XA47_9BACT</name>
<dbReference type="PANTHER" id="PTHR34720:SF9">
    <property type="entry name" value="BLR4714 PROTEIN"/>
    <property type="match status" value="1"/>
</dbReference>
<dbReference type="SUPFAM" id="SSF51126">
    <property type="entry name" value="Pectin lyase-like"/>
    <property type="match status" value="4"/>
</dbReference>
<proteinExistence type="predicted"/>
<organism evidence="2 3">
    <name type="scientific">Neolewinella antarctica</name>
    <dbReference type="NCBI Taxonomy" id="442734"/>
    <lineage>
        <taxon>Bacteria</taxon>
        <taxon>Pseudomonadati</taxon>
        <taxon>Bacteroidota</taxon>
        <taxon>Saprospiria</taxon>
        <taxon>Saprospirales</taxon>
        <taxon>Lewinellaceae</taxon>
        <taxon>Neolewinella</taxon>
    </lineage>
</organism>
<evidence type="ECO:0000313" key="3">
    <source>
        <dbReference type="Proteomes" id="UP000770785"/>
    </source>
</evidence>
<keyword evidence="3" id="KW-1185">Reference proteome</keyword>
<feature type="chain" id="PRO_5045578672" description="Secretion system C-terminal sorting domain-containing protein" evidence="1">
    <location>
        <begin position="26"/>
        <end position="1015"/>
    </location>
</feature>
<accession>A0ABX0XA47</accession>
<evidence type="ECO:0008006" key="4">
    <source>
        <dbReference type="Google" id="ProtNLM"/>
    </source>
</evidence>
<dbReference type="InterPro" id="IPR026444">
    <property type="entry name" value="Secre_tail"/>
</dbReference>
<dbReference type="RefSeq" id="WP_168036880.1">
    <property type="nucleotide sequence ID" value="NZ_JAATJH010000002.1"/>
</dbReference>
<dbReference type="EMBL" id="JAATJH010000002">
    <property type="protein sequence ID" value="NJC26123.1"/>
    <property type="molecule type" value="Genomic_DNA"/>
</dbReference>
<dbReference type="PANTHER" id="PTHR34720">
    <property type="entry name" value="MICROCYSTIN DEPENDENT PROTEIN"/>
    <property type="match status" value="1"/>
</dbReference>